<keyword evidence="14" id="KW-1185">Reference proteome</keyword>
<keyword evidence="4" id="KW-0479">Metal-binding</keyword>
<dbReference type="GO" id="GO:0005737">
    <property type="term" value="C:cytoplasm"/>
    <property type="evidence" value="ECO:0007669"/>
    <property type="project" value="UniProtKB-SubCell"/>
</dbReference>
<dbReference type="InterPro" id="IPR027377">
    <property type="entry name" value="ZAR1/RTP1-5-like_Znf-3CxxC"/>
</dbReference>
<dbReference type="Proteomes" id="UP001374579">
    <property type="component" value="Unassembled WGS sequence"/>
</dbReference>
<proteinExistence type="inferred from homology"/>
<comment type="subcellular location">
    <subcellularLocation>
        <location evidence="1">Cytoplasm</location>
    </subcellularLocation>
</comment>
<gene>
    <name evidence="13" type="ORF">V1264_014844</name>
</gene>
<evidence type="ECO:0000256" key="11">
    <source>
        <dbReference type="SAM" id="MobiDB-lite"/>
    </source>
</evidence>
<comment type="caution">
    <text evidence="13">The sequence shown here is derived from an EMBL/GenBank/DDBJ whole genome shotgun (WGS) entry which is preliminary data.</text>
</comment>
<dbReference type="GO" id="GO:0048477">
    <property type="term" value="P:oogenesis"/>
    <property type="evidence" value="ECO:0007669"/>
    <property type="project" value="UniProtKB-KW"/>
</dbReference>
<evidence type="ECO:0000256" key="3">
    <source>
        <dbReference type="ARBA" id="ARBA00022490"/>
    </source>
</evidence>
<comment type="similarity">
    <text evidence="10">Belongs to the ZAR1 family.</text>
</comment>
<dbReference type="GO" id="GO:0008270">
    <property type="term" value="F:zinc ion binding"/>
    <property type="evidence" value="ECO:0007669"/>
    <property type="project" value="UniProtKB-KW"/>
</dbReference>
<dbReference type="PANTHER" id="PTHR31054:SF3">
    <property type="entry name" value="ZYGOTE ARREST PROTEIN 1-LIKE"/>
    <property type="match status" value="1"/>
</dbReference>
<dbReference type="PANTHER" id="PTHR31054">
    <property type="entry name" value="ZYGOTE ARREST PROTEIN 1-LIKE ISOFORM X1"/>
    <property type="match status" value="1"/>
</dbReference>
<sequence>MSAKNPAKSPKSADQNKSQKIAEHNKTPKKDNPGSKTPKKDNPESKTPKKDNPGSKTPKKDNPESKTPKKDNPGSSPRRKNRTPPELDRRYGFYRCKGCGKQWESSHVYCISGTLKVMYRQDCKKCATPCFPYETEKIECSICHKTDCTCTEDDLKKRHVNANKEHLKDLCHKCRAGIPCQQSR</sequence>
<evidence type="ECO:0000256" key="6">
    <source>
        <dbReference type="ARBA" id="ARBA00022782"/>
    </source>
</evidence>
<dbReference type="Pfam" id="PF13695">
    <property type="entry name" value="Zn_ribbon_3CxxC"/>
    <property type="match status" value="1"/>
</dbReference>
<evidence type="ECO:0000256" key="2">
    <source>
        <dbReference type="ARBA" id="ARBA00022473"/>
    </source>
</evidence>
<evidence type="ECO:0000313" key="13">
    <source>
        <dbReference type="EMBL" id="KAK7111064.1"/>
    </source>
</evidence>
<keyword evidence="8" id="KW-0694">RNA-binding</keyword>
<keyword evidence="9" id="KW-0896">Oogenesis</keyword>
<organism evidence="13 14">
    <name type="scientific">Littorina saxatilis</name>
    <dbReference type="NCBI Taxonomy" id="31220"/>
    <lineage>
        <taxon>Eukaryota</taxon>
        <taxon>Metazoa</taxon>
        <taxon>Spiralia</taxon>
        <taxon>Lophotrochozoa</taxon>
        <taxon>Mollusca</taxon>
        <taxon>Gastropoda</taxon>
        <taxon>Caenogastropoda</taxon>
        <taxon>Littorinimorpha</taxon>
        <taxon>Littorinoidea</taxon>
        <taxon>Littorinidae</taxon>
        <taxon>Littorina</taxon>
    </lineage>
</organism>
<dbReference type="AlphaFoldDB" id="A0AAN9GK60"/>
<feature type="compositionally biased region" description="Basic and acidic residues" evidence="11">
    <location>
        <begin position="20"/>
        <end position="72"/>
    </location>
</feature>
<evidence type="ECO:0000256" key="10">
    <source>
        <dbReference type="ARBA" id="ARBA00034699"/>
    </source>
</evidence>
<accession>A0AAN9GK60</accession>
<feature type="region of interest" description="Disordered" evidence="11">
    <location>
        <begin position="1"/>
        <end position="87"/>
    </location>
</feature>
<keyword evidence="6" id="KW-0221">Differentiation</keyword>
<dbReference type="GO" id="GO:0017148">
    <property type="term" value="P:negative regulation of translation"/>
    <property type="evidence" value="ECO:0007669"/>
    <property type="project" value="UniProtKB-ARBA"/>
</dbReference>
<keyword evidence="3" id="KW-0963">Cytoplasm</keyword>
<dbReference type="InterPro" id="IPR026775">
    <property type="entry name" value="Zar1"/>
</dbReference>
<dbReference type="GO" id="GO:0006412">
    <property type="term" value="P:translation"/>
    <property type="evidence" value="ECO:0007669"/>
    <property type="project" value="TreeGrafter"/>
</dbReference>
<name>A0AAN9GK60_9CAEN</name>
<evidence type="ECO:0000256" key="4">
    <source>
        <dbReference type="ARBA" id="ARBA00022723"/>
    </source>
</evidence>
<evidence type="ECO:0000256" key="8">
    <source>
        <dbReference type="ARBA" id="ARBA00022884"/>
    </source>
</evidence>
<dbReference type="SMART" id="SM01328">
    <property type="entry name" value="zf-3CxxC"/>
    <property type="match status" value="1"/>
</dbReference>
<feature type="domain" description="3CxxC-type" evidence="12">
    <location>
        <begin position="89"/>
        <end position="177"/>
    </location>
</feature>
<evidence type="ECO:0000256" key="5">
    <source>
        <dbReference type="ARBA" id="ARBA00022771"/>
    </source>
</evidence>
<dbReference type="GO" id="GO:0003729">
    <property type="term" value="F:mRNA binding"/>
    <property type="evidence" value="ECO:0007669"/>
    <property type="project" value="UniProtKB-ARBA"/>
</dbReference>
<evidence type="ECO:0000313" key="14">
    <source>
        <dbReference type="Proteomes" id="UP001374579"/>
    </source>
</evidence>
<keyword evidence="5" id="KW-0863">Zinc-finger</keyword>
<keyword evidence="2" id="KW-0217">Developmental protein</keyword>
<reference evidence="13 14" key="1">
    <citation type="submission" date="2024-02" db="EMBL/GenBank/DDBJ databases">
        <title>Chromosome-scale genome assembly of the rough periwinkle Littorina saxatilis.</title>
        <authorList>
            <person name="De Jode A."/>
            <person name="Faria R."/>
            <person name="Formenti G."/>
            <person name="Sims Y."/>
            <person name="Smith T.P."/>
            <person name="Tracey A."/>
            <person name="Wood J.M.D."/>
            <person name="Zagrodzka Z.B."/>
            <person name="Johannesson K."/>
            <person name="Butlin R.K."/>
            <person name="Leder E.H."/>
        </authorList>
    </citation>
    <scope>NUCLEOTIDE SEQUENCE [LARGE SCALE GENOMIC DNA]</scope>
    <source>
        <strain evidence="13">Snail1</strain>
        <tissue evidence="13">Muscle</tissue>
    </source>
</reference>
<evidence type="ECO:0000256" key="1">
    <source>
        <dbReference type="ARBA" id="ARBA00004496"/>
    </source>
</evidence>
<protein>
    <recommendedName>
        <fullName evidence="12">3CxxC-type domain-containing protein</fullName>
    </recommendedName>
</protein>
<evidence type="ECO:0000259" key="12">
    <source>
        <dbReference type="SMART" id="SM01328"/>
    </source>
</evidence>
<dbReference type="EMBL" id="JBAMIC010000003">
    <property type="protein sequence ID" value="KAK7111064.1"/>
    <property type="molecule type" value="Genomic_DNA"/>
</dbReference>
<evidence type="ECO:0000256" key="9">
    <source>
        <dbReference type="ARBA" id="ARBA00022943"/>
    </source>
</evidence>
<keyword evidence="7" id="KW-0862">Zinc</keyword>
<evidence type="ECO:0000256" key="7">
    <source>
        <dbReference type="ARBA" id="ARBA00022833"/>
    </source>
</evidence>